<dbReference type="EMBL" id="DMAI01000103">
    <property type="protein sequence ID" value="HAE47033.1"/>
    <property type="molecule type" value="Genomic_DNA"/>
</dbReference>
<dbReference type="InterPro" id="IPR014001">
    <property type="entry name" value="Helicase_ATP-bd"/>
</dbReference>
<keyword evidence="2 4" id="KW-0067">ATP-binding</keyword>
<dbReference type="Pfam" id="PF00270">
    <property type="entry name" value="DEAD"/>
    <property type="match status" value="1"/>
</dbReference>
<reference evidence="4 5" key="1">
    <citation type="journal article" date="2018" name="Nat. Biotechnol.">
        <title>A standardized bacterial taxonomy based on genome phylogeny substantially revises the tree of life.</title>
        <authorList>
            <person name="Parks D.H."/>
            <person name="Chuvochina M."/>
            <person name="Waite D.W."/>
            <person name="Rinke C."/>
            <person name="Skarshewski A."/>
            <person name="Chaumeil P.A."/>
            <person name="Hugenholtz P."/>
        </authorList>
    </citation>
    <scope>NUCLEOTIDE SEQUENCE [LARGE SCALE GENOMIC DNA]</scope>
    <source>
        <strain evidence="4">UBA8739</strain>
    </source>
</reference>
<organism evidence="4 5">
    <name type="scientific">Tistrella mobilis</name>
    <dbReference type="NCBI Taxonomy" id="171437"/>
    <lineage>
        <taxon>Bacteria</taxon>
        <taxon>Pseudomonadati</taxon>
        <taxon>Pseudomonadota</taxon>
        <taxon>Alphaproteobacteria</taxon>
        <taxon>Geminicoccales</taxon>
        <taxon>Geminicoccaceae</taxon>
        <taxon>Tistrella</taxon>
    </lineage>
</organism>
<dbReference type="GO" id="GO:0003676">
    <property type="term" value="F:nucleic acid binding"/>
    <property type="evidence" value="ECO:0007669"/>
    <property type="project" value="InterPro"/>
</dbReference>
<evidence type="ECO:0000256" key="2">
    <source>
        <dbReference type="ARBA" id="ARBA00022806"/>
    </source>
</evidence>
<evidence type="ECO:0000313" key="4">
    <source>
        <dbReference type="EMBL" id="HAE47033.1"/>
    </source>
</evidence>
<sequence length="110" mass="11892">MPDRIARAIRSLPVAELARPIREALHQGRDLVIEAPPGAGKTTAVPLLLLDAPWAAEGRILMLEPRRLAARASAARMAAILGEAVGETVGYRVRLDQKVGPRTRIEVVTE</sequence>
<dbReference type="InterPro" id="IPR011545">
    <property type="entry name" value="DEAD/DEAH_box_helicase_dom"/>
</dbReference>
<dbReference type="PROSITE" id="PS51192">
    <property type="entry name" value="HELICASE_ATP_BIND_1"/>
    <property type="match status" value="1"/>
</dbReference>
<gene>
    <name evidence="4" type="ORF">DCK97_06400</name>
</gene>
<feature type="domain" description="Helicase ATP-binding" evidence="3">
    <location>
        <begin position="22"/>
        <end position="110"/>
    </location>
</feature>
<comment type="caution">
    <text evidence="4">The sequence shown here is derived from an EMBL/GenBank/DDBJ whole genome shotgun (WGS) entry which is preliminary data.</text>
</comment>
<keyword evidence="1" id="KW-0378">Hydrolase</keyword>
<dbReference type="PANTHER" id="PTHR43519:SF1">
    <property type="entry name" value="ATP-DEPENDENT RNA HELICASE HRPB"/>
    <property type="match status" value="1"/>
</dbReference>
<feature type="non-terminal residue" evidence="4">
    <location>
        <position position="110"/>
    </location>
</feature>
<name>A0A3B9II77_9PROT</name>
<dbReference type="GO" id="GO:0005524">
    <property type="term" value="F:ATP binding"/>
    <property type="evidence" value="ECO:0007669"/>
    <property type="project" value="InterPro"/>
</dbReference>
<dbReference type="AlphaFoldDB" id="A0A3B9II77"/>
<dbReference type="GO" id="GO:0004386">
    <property type="term" value="F:helicase activity"/>
    <property type="evidence" value="ECO:0007669"/>
    <property type="project" value="UniProtKB-KW"/>
</dbReference>
<dbReference type="Gene3D" id="3.40.50.300">
    <property type="entry name" value="P-loop containing nucleotide triphosphate hydrolases"/>
    <property type="match status" value="1"/>
</dbReference>
<dbReference type="Proteomes" id="UP000257706">
    <property type="component" value="Unassembled WGS sequence"/>
</dbReference>
<dbReference type="PANTHER" id="PTHR43519">
    <property type="entry name" value="ATP-DEPENDENT RNA HELICASE HRPB"/>
    <property type="match status" value="1"/>
</dbReference>
<dbReference type="GO" id="GO:0016787">
    <property type="term" value="F:hydrolase activity"/>
    <property type="evidence" value="ECO:0007669"/>
    <property type="project" value="UniProtKB-KW"/>
</dbReference>
<dbReference type="SUPFAM" id="SSF52540">
    <property type="entry name" value="P-loop containing nucleoside triphosphate hydrolases"/>
    <property type="match status" value="1"/>
</dbReference>
<dbReference type="InterPro" id="IPR027417">
    <property type="entry name" value="P-loop_NTPase"/>
</dbReference>
<accession>A0A3B9II77</accession>
<protein>
    <submittedName>
        <fullName evidence="4">ATP-dependent helicase HrpB</fullName>
    </submittedName>
</protein>
<keyword evidence="2 4" id="KW-0547">Nucleotide-binding</keyword>
<evidence type="ECO:0000259" key="3">
    <source>
        <dbReference type="PROSITE" id="PS51192"/>
    </source>
</evidence>
<keyword evidence="2 4" id="KW-0347">Helicase</keyword>
<evidence type="ECO:0000256" key="1">
    <source>
        <dbReference type="ARBA" id="ARBA00022801"/>
    </source>
</evidence>
<proteinExistence type="predicted"/>
<evidence type="ECO:0000313" key="5">
    <source>
        <dbReference type="Proteomes" id="UP000257706"/>
    </source>
</evidence>